<evidence type="ECO:0000313" key="3">
    <source>
        <dbReference type="Proteomes" id="UP000272407"/>
    </source>
</evidence>
<dbReference type="Gene3D" id="3.90.320.10">
    <property type="match status" value="1"/>
</dbReference>
<dbReference type="InterPro" id="IPR011604">
    <property type="entry name" value="PDDEXK-like_dom_sf"/>
</dbReference>
<keyword evidence="2" id="KW-0540">Nuclease</keyword>
<protein>
    <submittedName>
        <fullName evidence="2">Exonuclease</fullName>
    </submittedName>
</protein>
<accession>A0A3G3M512</accession>
<gene>
    <name evidence="2" type="primary">72</name>
    <name evidence="2" type="ORF">PBI_SEAHORSE_72</name>
</gene>
<keyword evidence="2" id="KW-0269">Exonuclease</keyword>
<evidence type="ECO:0000313" key="2">
    <source>
        <dbReference type="EMBL" id="AYR01572.1"/>
    </source>
</evidence>
<dbReference type="InterPro" id="IPR024432">
    <property type="entry name" value="Put_RecE_PDDEXK-like_dom"/>
</dbReference>
<organism evidence="2 3">
    <name type="scientific">Arthrobacter phage Seahorse</name>
    <dbReference type="NCBI Taxonomy" id="2419611"/>
    <lineage>
        <taxon>Viruses</taxon>
        <taxon>Duplodnaviria</taxon>
        <taxon>Heunggongvirae</taxon>
        <taxon>Uroviricota</taxon>
        <taxon>Caudoviricetes</taxon>
        <taxon>Seamegvirus</taxon>
        <taxon>Seamegvirus seahorse</taxon>
    </lineage>
</organism>
<dbReference type="RefSeq" id="YP_010656258.1">
    <property type="nucleotide sequence ID" value="NC_070836.1"/>
</dbReference>
<name>A0A3G3M512_9CAUD</name>
<dbReference type="GO" id="GO:0004527">
    <property type="term" value="F:exonuclease activity"/>
    <property type="evidence" value="ECO:0007669"/>
    <property type="project" value="UniProtKB-KW"/>
</dbReference>
<dbReference type="EMBL" id="MH910041">
    <property type="protein sequence ID" value="AYR01572.1"/>
    <property type="molecule type" value="Genomic_DNA"/>
</dbReference>
<keyword evidence="3" id="KW-1185">Reference proteome</keyword>
<dbReference type="GeneID" id="77932137"/>
<proteinExistence type="predicted"/>
<dbReference type="Proteomes" id="UP000272407">
    <property type="component" value="Segment"/>
</dbReference>
<feature type="domain" description="Putative exodeoxyribonuclease 8 PDDEXK-like" evidence="1">
    <location>
        <begin position="45"/>
        <end position="254"/>
    </location>
</feature>
<dbReference type="KEGG" id="vg:77932137"/>
<dbReference type="Pfam" id="PF12684">
    <property type="entry name" value="DUF3799"/>
    <property type="match status" value="1"/>
</dbReference>
<keyword evidence="2" id="KW-0378">Hydrolase</keyword>
<evidence type="ECO:0000259" key="1">
    <source>
        <dbReference type="Pfam" id="PF12684"/>
    </source>
</evidence>
<sequence length="288" mass="32248">MLPRIRRTNMGYSPGIYEGMSNADYHADEALGSTSLKTLATRTPAHWKWESEHPVHKDAYDIGTLAHSLILEGDDSKHKVIDVEDKRGNKWSIPANEAKAEGLIPVTGKEWADITGMRDSVMTHPEARKLFTGHRPEESVFWEEDGQILKCRPDAWQSNLLVDLKTGRDANPNEFGKVAADYGYHQSAGHYIDGVKAATGEDLPFRFVIVEKTAPYLVSVVELDEASIDIGRQLNERGKRIYRECIESGNWPGYPTVDPVSIPNWAFYKAEDLLGIPNDIEIGSSPWT</sequence>
<reference evidence="2 3" key="1">
    <citation type="submission" date="2018-09" db="EMBL/GenBank/DDBJ databases">
        <authorList>
            <person name="Rimple P.A."/>
            <person name="Stoner T.H."/>
            <person name="Garlena R.A."/>
            <person name="Russell D.A."/>
            <person name="Pope W.H."/>
            <person name="Jacobs-Sera D."/>
            <person name="Hatfull G.F."/>
        </authorList>
    </citation>
    <scope>NUCLEOTIDE SEQUENCE [LARGE SCALE GENOMIC DNA]</scope>
</reference>